<proteinExistence type="predicted"/>
<dbReference type="EMBL" id="LXZO01000079">
    <property type="protein sequence ID" value="PAY47524.1"/>
    <property type="molecule type" value="Genomic_DNA"/>
</dbReference>
<accession>A0A9X6XJ47</accession>
<evidence type="ECO:0000313" key="2">
    <source>
        <dbReference type="Proteomes" id="UP000218139"/>
    </source>
</evidence>
<reference evidence="1 2" key="1">
    <citation type="submission" date="2016-05" db="EMBL/GenBank/DDBJ databases">
        <authorList>
            <person name="Lee J.-Y."/>
            <person name="Kim E.B."/>
            <person name="Choi Y.-J."/>
        </authorList>
    </citation>
    <scope>NUCLEOTIDE SEQUENCE [LARGE SCALE GENOMIC DNA]</scope>
    <source>
        <strain evidence="1 2">KLA006</strain>
    </source>
</reference>
<sequence>MNNLAMLLNNFRYKMIGTFVGADNEPNIQKSTGKVFYHPVALFKDICLEDGTPVIDKYWFNYVTGLRRLGKLEPGTRLSFFVYCERNRVIVELNKDEFGLMDSLSVPTNFERIDGSVGEPVPVEERPMSGHIFVKNKQKNTVFDERQQWYVDQYMEWKHQNPRQAEGDLENFEVVKSEKLSRRSKERFIVVSKVTGEILDTGDDRKGYTSVASAYAGFDYKMKYLNPRIRYRRRCAKRFLLQHGDFDKKLMDIFDEIDNKGSWEGFMIFDEKIVEYLLNDEGYNDLEFKAKDLYEAWNTL</sequence>
<name>A0A9X6XJ47_9LACO</name>
<organism evidence="1 2">
    <name type="scientific">Ligilactobacillus salivarius</name>
    <dbReference type="NCBI Taxonomy" id="1624"/>
    <lineage>
        <taxon>Bacteria</taxon>
        <taxon>Bacillati</taxon>
        <taxon>Bacillota</taxon>
        <taxon>Bacilli</taxon>
        <taxon>Lactobacillales</taxon>
        <taxon>Lactobacillaceae</taxon>
        <taxon>Ligilactobacillus</taxon>
    </lineage>
</organism>
<protein>
    <submittedName>
        <fullName evidence="1">Uncharacterized protein</fullName>
    </submittedName>
</protein>
<comment type="caution">
    <text evidence="1">The sequence shown here is derived from an EMBL/GenBank/DDBJ whole genome shotgun (WGS) entry which is preliminary data.</text>
</comment>
<dbReference type="RefSeq" id="WP_095841998.1">
    <property type="nucleotide sequence ID" value="NZ_LXZO01000079.1"/>
</dbReference>
<dbReference type="Proteomes" id="UP000218139">
    <property type="component" value="Unassembled WGS sequence"/>
</dbReference>
<evidence type="ECO:0000313" key="1">
    <source>
        <dbReference type="EMBL" id="PAY47524.1"/>
    </source>
</evidence>
<gene>
    <name evidence="1" type="ORF">A8C52_00655</name>
</gene>
<dbReference type="AlphaFoldDB" id="A0A9X6XJ47"/>